<feature type="region of interest" description="Disordered" evidence="2">
    <location>
        <begin position="24"/>
        <end position="68"/>
    </location>
</feature>
<feature type="region of interest" description="Disordered" evidence="2">
    <location>
        <begin position="136"/>
        <end position="157"/>
    </location>
</feature>
<feature type="compositionally biased region" description="Basic and acidic residues" evidence="2">
    <location>
        <begin position="326"/>
        <end position="339"/>
    </location>
</feature>
<keyword evidence="1" id="KW-0175">Coiled coil</keyword>
<keyword evidence="4" id="KW-1185">Reference proteome</keyword>
<evidence type="ECO:0000313" key="4">
    <source>
        <dbReference type="Proteomes" id="UP001165083"/>
    </source>
</evidence>
<name>A0A9W6UAM1_9STRA</name>
<evidence type="ECO:0000256" key="1">
    <source>
        <dbReference type="SAM" id="Coils"/>
    </source>
</evidence>
<gene>
    <name evidence="3" type="ORF">Plil01_001268800</name>
</gene>
<sequence length="384" mass="42117">MLTAEEQALLGNAVVIRLRLAQVQPREWSESDYSRPDPKRHRGSEDGPPSVQSWPGSDEGARVWGGPVPEVVGTSSVASRDAPMITPDENMSSAGGGSLGSPGIEPHGAFAGVFMATTVLDEQMRAPEQPATYVPPTYAAGPQPGATAPASPAPRDQTLDEEMKAEVPGANDMGMARLAEEQATSHQALQDAQRQIAELQMAMAARDEQERIRIQEYQRTLQAQTAERDLNRAERKQQKTLTRKQEVEAARRKEAANIEIASLHLRLHQVEEQQAREQDAVRREAAEAIARDADRLRAEAAAAVEAAAERARQEEAQAKRALQHQLQEERARPALEQERLDAQEAELRSLHEQVAAVAERSRARERSTSAGSTDRAGATRQRRP</sequence>
<protein>
    <submittedName>
        <fullName evidence="3">Unnamed protein product</fullName>
    </submittedName>
</protein>
<dbReference type="AlphaFoldDB" id="A0A9W6UAM1"/>
<dbReference type="OrthoDB" id="146752at2759"/>
<feature type="compositionally biased region" description="Basic and acidic residues" evidence="2">
    <location>
        <begin position="27"/>
        <end position="37"/>
    </location>
</feature>
<dbReference type="EMBL" id="BSXW01000799">
    <property type="protein sequence ID" value="GMF29831.1"/>
    <property type="molecule type" value="Genomic_DNA"/>
</dbReference>
<comment type="caution">
    <text evidence="3">The sequence shown here is derived from an EMBL/GenBank/DDBJ whole genome shotgun (WGS) entry which is preliminary data.</text>
</comment>
<organism evidence="3 4">
    <name type="scientific">Phytophthora lilii</name>
    <dbReference type="NCBI Taxonomy" id="2077276"/>
    <lineage>
        <taxon>Eukaryota</taxon>
        <taxon>Sar</taxon>
        <taxon>Stramenopiles</taxon>
        <taxon>Oomycota</taxon>
        <taxon>Peronosporomycetes</taxon>
        <taxon>Peronosporales</taxon>
        <taxon>Peronosporaceae</taxon>
        <taxon>Phytophthora</taxon>
    </lineage>
</organism>
<evidence type="ECO:0000313" key="3">
    <source>
        <dbReference type="EMBL" id="GMF29831.1"/>
    </source>
</evidence>
<reference evidence="3" key="1">
    <citation type="submission" date="2023-04" db="EMBL/GenBank/DDBJ databases">
        <title>Phytophthora lilii NBRC 32176.</title>
        <authorList>
            <person name="Ichikawa N."/>
            <person name="Sato H."/>
            <person name="Tonouchi N."/>
        </authorList>
    </citation>
    <scope>NUCLEOTIDE SEQUENCE</scope>
    <source>
        <strain evidence="3">NBRC 32176</strain>
    </source>
</reference>
<dbReference type="Proteomes" id="UP001165083">
    <property type="component" value="Unassembled WGS sequence"/>
</dbReference>
<evidence type="ECO:0000256" key="2">
    <source>
        <dbReference type="SAM" id="MobiDB-lite"/>
    </source>
</evidence>
<feature type="coiled-coil region" evidence="1">
    <location>
        <begin position="189"/>
        <end position="273"/>
    </location>
</feature>
<proteinExistence type="predicted"/>
<feature type="region of interest" description="Disordered" evidence="2">
    <location>
        <begin position="351"/>
        <end position="384"/>
    </location>
</feature>
<accession>A0A9W6UAM1</accession>
<feature type="region of interest" description="Disordered" evidence="2">
    <location>
        <begin position="310"/>
        <end position="339"/>
    </location>
</feature>
<feature type="region of interest" description="Disordered" evidence="2">
    <location>
        <begin position="81"/>
        <end position="101"/>
    </location>
</feature>
<feature type="compositionally biased region" description="Low complexity" evidence="2">
    <location>
        <begin position="136"/>
        <end position="154"/>
    </location>
</feature>